<dbReference type="EMBL" id="KI517537">
    <property type="protein sequence ID" value="ESQ38325.1"/>
    <property type="molecule type" value="Genomic_DNA"/>
</dbReference>
<accession>V4KKC8</accession>
<sequence length="229" mass="25784">MCINNLLGEPGRELCTPLDPLRRGNATCKCILRMLHSLLKKPYKTFSDIPIEKKNIWFKQFATREAGGVRPDHLQVMKKVHTKKGSNVIQDPLMNEIYEKVTQTIESSQQSQRDSSSPVILSREEINRLVCEELPLKKGRRRGLGNVVSSQESFGSSSYPEDIVEQNEELKAKAADLEHKLDATQQELTTTKSELTTTRSEVATMASWMKARFPDFPGFGSSGTENPET</sequence>
<dbReference type="OMA" id="NATCKCI"/>
<evidence type="ECO:0000256" key="1">
    <source>
        <dbReference type="SAM" id="Coils"/>
    </source>
</evidence>
<dbReference type="Proteomes" id="UP000030689">
    <property type="component" value="Unassembled WGS sequence"/>
</dbReference>
<evidence type="ECO:0000313" key="3">
    <source>
        <dbReference type="Proteomes" id="UP000030689"/>
    </source>
</evidence>
<protein>
    <submittedName>
        <fullName evidence="2">Uncharacterized protein</fullName>
    </submittedName>
</protein>
<keyword evidence="1" id="KW-0175">Coiled coil</keyword>
<dbReference type="AlphaFoldDB" id="V4KKC8"/>
<evidence type="ECO:0000313" key="2">
    <source>
        <dbReference type="EMBL" id="ESQ38325.1"/>
    </source>
</evidence>
<dbReference type="InterPro" id="IPR004252">
    <property type="entry name" value="Probable_transposase_24"/>
</dbReference>
<dbReference type="Pfam" id="PF03004">
    <property type="entry name" value="Transposase_24"/>
    <property type="match status" value="1"/>
</dbReference>
<proteinExistence type="predicted"/>
<name>V4KKC8_EUTSA</name>
<organism evidence="2 3">
    <name type="scientific">Eutrema salsugineum</name>
    <name type="common">Saltwater cress</name>
    <name type="synonym">Sisymbrium salsugineum</name>
    <dbReference type="NCBI Taxonomy" id="72664"/>
    <lineage>
        <taxon>Eukaryota</taxon>
        <taxon>Viridiplantae</taxon>
        <taxon>Streptophyta</taxon>
        <taxon>Embryophyta</taxon>
        <taxon>Tracheophyta</taxon>
        <taxon>Spermatophyta</taxon>
        <taxon>Magnoliopsida</taxon>
        <taxon>eudicotyledons</taxon>
        <taxon>Gunneridae</taxon>
        <taxon>Pentapetalae</taxon>
        <taxon>rosids</taxon>
        <taxon>malvids</taxon>
        <taxon>Brassicales</taxon>
        <taxon>Brassicaceae</taxon>
        <taxon>Eutremeae</taxon>
        <taxon>Eutrema</taxon>
    </lineage>
</organism>
<keyword evidence="3" id="KW-1185">Reference proteome</keyword>
<reference evidence="2 3" key="1">
    <citation type="journal article" date="2013" name="Front. Plant Sci.">
        <title>The Reference Genome of the Halophytic Plant Eutrema salsugineum.</title>
        <authorList>
            <person name="Yang R."/>
            <person name="Jarvis D.E."/>
            <person name="Chen H."/>
            <person name="Beilstein M.A."/>
            <person name="Grimwood J."/>
            <person name="Jenkins J."/>
            <person name="Shu S."/>
            <person name="Prochnik S."/>
            <person name="Xin M."/>
            <person name="Ma C."/>
            <person name="Schmutz J."/>
            <person name="Wing R.A."/>
            <person name="Mitchell-Olds T."/>
            <person name="Schumaker K.S."/>
            <person name="Wang X."/>
        </authorList>
    </citation>
    <scope>NUCLEOTIDE SEQUENCE [LARGE SCALE GENOMIC DNA]</scope>
</reference>
<feature type="coiled-coil region" evidence="1">
    <location>
        <begin position="167"/>
        <end position="194"/>
    </location>
</feature>
<dbReference type="KEGG" id="eus:EUTSA_v10029449mg"/>
<gene>
    <name evidence="2" type="ORF">EUTSA_v10029449mg</name>
</gene>
<dbReference type="Gramene" id="ESQ38325">
    <property type="protein sequence ID" value="ESQ38325"/>
    <property type="gene ID" value="EUTSA_v10029449mg"/>
</dbReference>